<dbReference type="AlphaFoldDB" id="A0A081PT13"/>
<evidence type="ECO:0000256" key="2">
    <source>
        <dbReference type="ARBA" id="ARBA00022475"/>
    </source>
</evidence>
<dbReference type="EMBL" id="JPFU01000015">
    <property type="protein sequence ID" value="KEQ33836.1"/>
    <property type="molecule type" value="Genomic_DNA"/>
</dbReference>
<dbReference type="OrthoDB" id="1705903at2"/>
<dbReference type="GO" id="GO:0055085">
    <property type="term" value="P:transmembrane transport"/>
    <property type="evidence" value="ECO:0007669"/>
    <property type="project" value="UniProtKB-UniRule"/>
</dbReference>
<evidence type="ECO:0000259" key="7">
    <source>
        <dbReference type="Pfam" id="PF02687"/>
    </source>
</evidence>
<protein>
    <submittedName>
        <fullName evidence="8">FtsX-like permease family protein</fullName>
    </submittedName>
</protein>
<reference evidence="8 9" key="1">
    <citation type="submission" date="2014-05" db="EMBL/GenBank/DDBJ databases">
        <authorList>
            <person name="Daugherty S.C."/>
            <person name="Tallon L.J."/>
            <person name="Sadzewicz L."/>
            <person name="Kilian M."/>
            <person name="Tettelin H."/>
        </authorList>
    </citation>
    <scope>NUCLEOTIDE SEQUENCE [LARGE SCALE GENOMIC DNA]</scope>
    <source>
        <strain evidence="8 9">SK629</strain>
    </source>
</reference>
<comment type="caution">
    <text evidence="8">The sequence shown here is derived from an EMBL/GenBank/DDBJ whole genome shotgun (WGS) entry which is preliminary data.</text>
</comment>
<feature type="transmembrane region" description="Helical" evidence="6">
    <location>
        <begin position="237"/>
        <end position="256"/>
    </location>
</feature>
<feature type="transmembrane region" description="Helical" evidence="6">
    <location>
        <begin position="543"/>
        <end position="570"/>
    </location>
</feature>
<comment type="subcellular location">
    <subcellularLocation>
        <location evidence="1 6">Cell membrane</location>
        <topology evidence="1 6">Multi-pass membrane protein</topology>
    </subcellularLocation>
</comment>
<proteinExistence type="inferred from homology"/>
<feature type="transmembrane region" description="Helical" evidence="6">
    <location>
        <begin position="105"/>
        <end position="138"/>
    </location>
</feature>
<evidence type="ECO:0000256" key="6">
    <source>
        <dbReference type="PIRNR" id="PIRNR018968"/>
    </source>
</evidence>
<feature type="transmembrane region" description="Helical" evidence="6">
    <location>
        <begin position="601"/>
        <end position="624"/>
    </location>
</feature>
<evidence type="ECO:0000256" key="5">
    <source>
        <dbReference type="ARBA" id="ARBA00023136"/>
    </source>
</evidence>
<dbReference type="InterPro" id="IPR052536">
    <property type="entry name" value="ABC-4_Integral_Memb_Prot"/>
</dbReference>
<feature type="transmembrane region" description="Helical" evidence="6">
    <location>
        <begin position="158"/>
        <end position="178"/>
    </location>
</feature>
<evidence type="ECO:0000256" key="4">
    <source>
        <dbReference type="ARBA" id="ARBA00022989"/>
    </source>
</evidence>
<comment type="similarity">
    <text evidence="6">Belongs to the ABC-4 integral membrane protein family.</text>
</comment>
<keyword evidence="6" id="KW-0813">Transport</keyword>
<dbReference type="InterPro" id="IPR003838">
    <property type="entry name" value="ABC3_permease_C"/>
</dbReference>
<organism evidence="8 9">
    <name type="scientific">Streptococcus mitis</name>
    <dbReference type="NCBI Taxonomy" id="28037"/>
    <lineage>
        <taxon>Bacteria</taxon>
        <taxon>Bacillati</taxon>
        <taxon>Bacillota</taxon>
        <taxon>Bacilli</taxon>
        <taxon>Lactobacillales</taxon>
        <taxon>Streptococcaceae</taxon>
        <taxon>Streptococcus</taxon>
        <taxon>Streptococcus mitis group</taxon>
    </lineage>
</organism>
<keyword evidence="3 6" id="KW-0812">Transmembrane</keyword>
<dbReference type="InterPro" id="IPR027022">
    <property type="entry name" value="ABC_permease_BceB-typ"/>
</dbReference>
<accession>A0A081PT13</accession>
<dbReference type="PATRIC" id="fig|28037.95.peg.2011"/>
<dbReference type="RefSeq" id="WP_042901788.1">
    <property type="nucleotide sequence ID" value="NZ_JPFU01000015.1"/>
</dbReference>
<dbReference type="PANTHER" id="PTHR46795">
    <property type="entry name" value="ABC TRANSPORTER PERMEASE-RELATED-RELATED"/>
    <property type="match status" value="1"/>
</dbReference>
<keyword evidence="2 6" id="KW-1003">Cell membrane</keyword>
<dbReference type="PANTHER" id="PTHR46795:SF3">
    <property type="entry name" value="ABC TRANSPORTER PERMEASE"/>
    <property type="match status" value="1"/>
</dbReference>
<dbReference type="GO" id="GO:0005886">
    <property type="term" value="C:plasma membrane"/>
    <property type="evidence" value="ECO:0007669"/>
    <property type="project" value="UniProtKB-SubCell"/>
</dbReference>
<evidence type="ECO:0000313" key="9">
    <source>
        <dbReference type="Proteomes" id="UP000028090"/>
    </source>
</evidence>
<feature type="transmembrane region" description="Helical" evidence="6">
    <location>
        <begin position="205"/>
        <end position="225"/>
    </location>
</feature>
<feature type="transmembrane region" description="Helical" evidence="6">
    <location>
        <begin position="291"/>
        <end position="310"/>
    </location>
</feature>
<keyword evidence="5 6" id="KW-0472">Membrane</keyword>
<name>A0A081PT13_STRMT</name>
<sequence>MYPKLILRNVFRNLQTYTIYFLSLALIYSLLYAFNALPSHPVMQSLSGAKEMLTTIMSQYMGLISYLILGTVAFLIVYSTNFVLGRRQKELGLYSTLGMKKYQIIGTLFFETMLVNIFALVLGFTFGLILLILLAHIASEFFMANYFGNLFFLDPKSLSLLGYSYVVTSLIVGLMDILKFRKKTIISLIQENGIEKSRIIKENSILQLLIFIISSIVIISGSIYFSDYHHLSILKNWGVLLVSILVIFVILFYNTLSNFLLGVVKKVSSFYYNKLNSFKIRQFSKQADSNSVTLAVLSMTLTLALSLLVFGGSSYTTMNHELNRYAPYDLQANLYRGNEFHYGNESVKDRLQADGFDFDVVKEDYVYSTFTSVLTYKDIIDTSQLWEHDKGLPDSKVHILGISTYNHLRKLQGVKDIDLADNGYLVNANYKGTIKQIQEFLLQKKDLSIGGYSLKLASSQPLDTVYFLSSVGLNDSGTLIVPDKVIKELNEDFTTYVVKYKENIDKRKIEAFMKEWVDKHYFTVDGTELNDFTYQSKVRLSELYIGFMGVIVLVLIFISVVFIIISLSILSLQISTSALDSINDYRILYLLGNKKKQNKKILIHQIISYFFVPLLLAVPLAVSLSKSLLGYFENFANTTITIDVTYLGVAALLFLIYLVITYKVSWHILDQN</sequence>
<dbReference type="Pfam" id="PF02687">
    <property type="entry name" value="FtsX"/>
    <property type="match status" value="2"/>
</dbReference>
<feature type="transmembrane region" description="Helical" evidence="6">
    <location>
        <begin position="644"/>
        <end position="662"/>
    </location>
</feature>
<keyword evidence="4 6" id="KW-1133">Transmembrane helix</keyword>
<evidence type="ECO:0000313" key="8">
    <source>
        <dbReference type="EMBL" id="KEQ33836.1"/>
    </source>
</evidence>
<feature type="transmembrane region" description="Helical" evidence="6">
    <location>
        <begin position="20"/>
        <end position="40"/>
    </location>
</feature>
<feature type="domain" description="ABC3 transporter permease C-terminal" evidence="7">
    <location>
        <begin position="556"/>
        <end position="669"/>
    </location>
</feature>
<feature type="transmembrane region" description="Helical" evidence="6">
    <location>
        <begin position="60"/>
        <end position="84"/>
    </location>
</feature>
<evidence type="ECO:0000256" key="3">
    <source>
        <dbReference type="ARBA" id="ARBA00022692"/>
    </source>
</evidence>
<dbReference type="PIRSF" id="PIRSF018968">
    <property type="entry name" value="ABC_permease_BceB"/>
    <property type="match status" value="1"/>
</dbReference>
<gene>
    <name evidence="8" type="ORF">SK629_2082</name>
</gene>
<evidence type="ECO:0000256" key="1">
    <source>
        <dbReference type="ARBA" id="ARBA00004651"/>
    </source>
</evidence>
<feature type="domain" description="ABC3 transporter permease C-terminal" evidence="7">
    <location>
        <begin position="63"/>
        <end position="184"/>
    </location>
</feature>
<dbReference type="Proteomes" id="UP000028090">
    <property type="component" value="Unassembled WGS sequence"/>
</dbReference>